<feature type="region of interest" description="Disordered" evidence="10">
    <location>
        <begin position="1"/>
        <end position="415"/>
    </location>
</feature>
<dbReference type="GO" id="GO:0005829">
    <property type="term" value="C:cytosol"/>
    <property type="evidence" value="ECO:0007669"/>
    <property type="project" value="TreeGrafter"/>
</dbReference>
<comment type="function">
    <text evidence="1 9">The alpha subunit is responsible for the aldol cleavage of indoleglycerol phosphate to indole and glyceraldehyde 3-phosphate.</text>
</comment>
<dbReference type="FunFam" id="3.20.20.70:FF:000037">
    <property type="entry name" value="Tryptophan synthase alpha chain"/>
    <property type="match status" value="1"/>
</dbReference>
<dbReference type="InterPro" id="IPR002028">
    <property type="entry name" value="Trp_synthase_suA"/>
</dbReference>
<dbReference type="Pfam" id="PF00290">
    <property type="entry name" value="Trp_syntA"/>
    <property type="match status" value="1"/>
</dbReference>
<protein>
    <recommendedName>
        <fullName evidence="9">Tryptophan synthase alpha chain</fullName>
        <ecNumber evidence="9">4.2.1.20</ecNumber>
    </recommendedName>
</protein>
<feature type="compositionally biased region" description="Basic residues" evidence="10">
    <location>
        <begin position="212"/>
        <end position="229"/>
    </location>
</feature>
<evidence type="ECO:0000256" key="10">
    <source>
        <dbReference type="SAM" id="MobiDB-lite"/>
    </source>
</evidence>
<feature type="active site" description="Proton acceptor" evidence="9">
    <location>
        <position position="477"/>
    </location>
</feature>
<dbReference type="EC" id="4.2.1.20" evidence="9"/>
<feature type="compositionally biased region" description="Low complexity" evidence="10">
    <location>
        <begin position="397"/>
        <end position="410"/>
    </location>
</feature>
<comment type="pathway">
    <text evidence="2 9">Amino-acid biosynthesis; L-tryptophan biosynthesis; L-tryptophan from chorismate: step 5/5.</text>
</comment>
<feature type="compositionally biased region" description="Basic and acidic residues" evidence="10">
    <location>
        <begin position="348"/>
        <end position="365"/>
    </location>
</feature>
<accession>A0A508B0L3</accession>
<dbReference type="InterPro" id="IPR013785">
    <property type="entry name" value="Aldolase_TIM"/>
</dbReference>
<evidence type="ECO:0000256" key="6">
    <source>
        <dbReference type="ARBA" id="ARBA00023141"/>
    </source>
</evidence>
<sequence length="695" mass="76249">MAPENSRGNSRPPCRAGRGQRFGSNRQRFDRLQPLPRRERPFRPFRRPLRRRDPDRSAAGVGRGLRPGPYRPRVHRRLRARPGPLCRPAQSDLLRRAAQSRGRRRAHPAQARGPEPHRRAQDQQHHRPGVAGQPHGQDPDHRRDRRRPARRRLGDGGRAAGAGVRGLHGRDRHRTAEDQRLPDAPARRQGGAGVQRFGDAEGRPQRGDARLGHQRRRHLLHHRHRRRPRPVSADGARFQCRGRPRGARADAGRVRAPAGRGHRLRRRRQQCDRRVPCLPQRSGRAHRRRRGRRRRHRHPASCRLAGRRSPRRAARQPHLRAVRRRRPDHRNPLGVGRARLSRRRSRARLPEGDRARRVCRGDRRRGAGGVPPADPQRGHPAGAGVQPCDRAGDQARPRPAGGRPGAVQPVRPRRQGCAYHRRSGGHLAVNRIDRKFQALAASGRKALVPFVTAGDPSLEATVPVMHALVEAGADVIELGVPFSDPMADGPTIQRSSERAIARGAGLSWVLEAVRGFRERDADTPVVLMGYLNPVEIRGAEAFAAAATAAGVDGALLVDLPPEEAADFRAGFDAHDLALVLLASPTTSPARIGQLCDEGQGYLYYVSYAGVTGADRLDAGAANDRLHTIRARSRVPVVAGFGIKDAASAAAMAKEADGVVVGSALVAALADAVDPAAAARAFLAPLREALDRTGQV</sequence>
<proteinExistence type="inferred from homology"/>
<comment type="caution">
    <text evidence="11">The sequence shown here is derived from an EMBL/GenBank/DDBJ whole genome shotgun (WGS) entry which is preliminary data.</text>
</comment>
<dbReference type="PANTHER" id="PTHR43406">
    <property type="entry name" value="TRYPTOPHAN SYNTHASE, ALPHA CHAIN"/>
    <property type="match status" value="1"/>
</dbReference>
<comment type="similarity">
    <text evidence="9">Belongs to the TrpA family.</text>
</comment>
<keyword evidence="6 9" id="KW-0057">Aromatic amino acid biosynthesis</keyword>
<feature type="active site" description="Proton acceptor" evidence="9">
    <location>
        <position position="488"/>
    </location>
</feature>
<dbReference type="CDD" id="cd04724">
    <property type="entry name" value="Tryptophan_synthase_alpha"/>
    <property type="match status" value="1"/>
</dbReference>
<evidence type="ECO:0000313" key="11">
    <source>
        <dbReference type="EMBL" id="KAB8196929.1"/>
    </source>
</evidence>
<evidence type="ECO:0000256" key="3">
    <source>
        <dbReference type="ARBA" id="ARBA00011270"/>
    </source>
</evidence>
<evidence type="ECO:0000256" key="2">
    <source>
        <dbReference type="ARBA" id="ARBA00004733"/>
    </source>
</evidence>
<keyword evidence="7 9" id="KW-0456">Lyase</keyword>
<feature type="compositionally biased region" description="Gly residues" evidence="10">
    <location>
        <begin position="156"/>
        <end position="166"/>
    </location>
</feature>
<dbReference type="GO" id="GO:0004834">
    <property type="term" value="F:tryptophan synthase activity"/>
    <property type="evidence" value="ECO:0007669"/>
    <property type="project" value="UniProtKB-UniRule"/>
</dbReference>
<dbReference type="AlphaFoldDB" id="A0A508B0L3"/>
<dbReference type="SUPFAM" id="SSF51366">
    <property type="entry name" value="Ribulose-phoshate binding barrel"/>
    <property type="match status" value="1"/>
</dbReference>
<gene>
    <name evidence="9" type="primary">trpA</name>
    <name evidence="11" type="ORF">FKV24_004445</name>
</gene>
<dbReference type="Proteomes" id="UP000320431">
    <property type="component" value="Unassembled WGS sequence"/>
</dbReference>
<dbReference type="EMBL" id="VICD02000060">
    <property type="protein sequence ID" value="KAB8196929.1"/>
    <property type="molecule type" value="Genomic_DNA"/>
</dbReference>
<feature type="compositionally biased region" description="Basic residues" evidence="10">
    <location>
        <begin position="283"/>
        <end position="328"/>
    </location>
</feature>
<evidence type="ECO:0000256" key="4">
    <source>
        <dbReference type="ARBA" id="ARBA00022605"/>
    </source>
</evidence>
<evidence type="ECO:0000256" key="5">
    <source>
        <dbReference type="ARBA" id="ARBA00022822"/>
    </source>
</evidence>
<feature type="compositionally biased region" description="Basic and acidic residues" evidence="10">
    <location>
        <begin position="198"/>
        <end position="211"/>
    </location>
</feature>
<comment type="subunit">
    <text evidence="3 9">Tetramer of two alpha and two beta chains.</text>
</comment>
<keyword evidence="4 9" id="KW-0028">Amino-acid biosynthesis</keyword>
<evidence type="ECO:0000256" key="1">
    <source>
        <dbReference type="ARBA" id="ARBA00003365"/>
    </source>
</evidence>
<feature type="compositionally biased region" description="Basic and acidic residues" evidence="10">
    <location>
        <begin position="27"/>
        <end position="42"/>
    </location>
</feature>
<name>A0A508B0L3_9GAMM</name>
<dbReference type="InterPro" id="IPR011060">
    <property type="entry name" value="RibuloseP-bd_barrel"/>
</dbReference>
<dbReference type="InterPro" id="IPR018204">
    <property type="entry name" value="Trp_synthase_alpha_AS"/>
</dbReference>
<dbReference type="UniPathway" id="UPA00035">
    <property type="reaction ID" value="UER00044"/>
</dbReference>
<evidence type="ECO:0000256" key="7">
    <source>
        <dbReference type="ARBA" id="ARBA00023239"/>
    </source>
</evidence>
<evidence type="ECO:0000313" key="12">
    <source>
        <dbReference type="Proteomes" id="UP000320431"/>
    </source>
</evidence>
<reference evidence="11 12" key="1">
    <citation type="submission" date="2019-10" db="EMBL/GenBank/DDBJ databases">
        <title>Lysobacter alkalisoli sp. nov., isolated from saline-alkaline soil.</title>
        <authorList>
            <person name="Sun J.-Q."/>
        </authorList>
    </citation>
    <scope>NUCLEOTIDE SEQUENCE [LARGE SCALE GENOMIC DNA]</scope>
    <source>
        <strain evidence="11 12">KCTC 42381</strain>
    </source>
</reference>
<dbReference type="Gene3D" id="3.20.20.70">
    <property type="entry name" value="Aldolase class I"/>
    <property type="match status" value="1"/>
</dbReference>
<feature type="compositionally biased region" description="Basic and acidic residues" evidence="10">
    <location>
        <begin position="114"/>
        <end position="125"/>
    </location>
</feature>
<evidence type="ECO:0000256" key="9">
    <source>
        <dbReference type="HAMAP-Rule" id="MF_00131"/>
    </source>
</evidence>
<dbReference type="NCBIfam" id="TIGR00262">
    <property type="entry name" value="trpA"/>
    <property type="match status" value="1"/>
</dbReference>
<dbReference type="PROSITE" id="PS00167">
    <property type="entry name" value="TRP_SYNTHASE_ALPHA"/>
    <property type="match status" value="1"/>
</dbReference>
<evidence type="ECO:0000256" key="8">
    <source>
        <dbReference type="ARBA" id="ARBA00049047"/>
    </source>
</evidence>
<keyword evidence="5 9" id="KW-0822">Tryptophan biosynthesis</keyword>
<comment type="catalytic activity">
    <reaction evidence="8 9">
        <text>(1S,2R)-1-C-(indol-3-yl)glycerol 3-phosphate + L-serine = D-glyceraldehyde 3-phosphate + L-tryptophan + H2O</text>
        <dbReference type="Rhea" id="RHEA:10532"/>
        <dbReference type="ChEBI" id="CHEBI:15377"/>
        <dbReference type="ChEBI" id="CHEBI:33384"/>
        <dbReference type="ChEBI" id="CHEBI:57912"/>
        <dbReference type="ChEBI" id="CHEBI:58866"/>
        <dbReference type="ChEBI" id="CHEBI:59776"/>
        <dbReference type="EC" id="4.2.1.20"/>
    </reaction>
</comment>
<organism evidence="11 12">
    <name type="scientific">Marilutibacter maris</name>
    <dbReference type="NCBI Taxonomy" id="1605891"/>
    <lineage>
        <taxon>Bacteria</taxon>
        <taxon>Pseudomonadati</taxon>
        <taxon>Pseudomonadota</taxon>
        <taxon>Gammaproteobacteria</taxon>
        <taxon>Lysobacterales</taxon>
        <taxon>Lysobacteraceae</taxon>
        <taxon>Marilutibacter</taxon>
    </lineage>
</organism>
<dbReference type="PANTHER" id="PTHR43406:SF1">
    <property type="entry name" value="TRYPTOPHAN SYNTHASE ALPHA CHAIN, CHLOROPLASTIC"/>
    <property type="match status" value="1"/>
</dbReference>
<dbReference type="HAMAP" id="MF_00131">
    <property type="entry name" value="Trp_synth_alpha"/>
    <property type="match status" value="1"/>
</dbReference>